<gene>
    <name evidence="1" type="ORF">MOC71_17540</name>
</gene>
<dbReference type="EMBL" id="JALAOH010000063">
    <property type="protein sequence ID" value="MCY8318491.1"/>
    <property type="molecule type" value="Genomic_DNA"/>
</dbReference>
<protein>
    <submittedName>
        <fullName evidence="1">Uncharacterized protein</fullName>
    </submittedName>
</protein>
<evidence type="ECO:0000313" key="2">
    <source>
        <dbReference type="Proteomes" id="UP001067121"/>
    </source>
</evidence>
<sequence length="164" mass="19122">MASKKLNVSGVKTLSRNIDKKQKVQLNDEYHVYIYPKFGLRKLQKMFENFLKVPLEAQEKGIDMSKISSVDWLSFNIVKEFCDLDIPKDIKKQIEFYYELMNIDFLYPIINEFPKESLEKVNTVAGRLQSVFDKLGNAKADEFEQVIIDTVAELEDEKEDELNG</sequence>
<dbReference type="RefSeq" id="WP_166849071.1">
    <property type="nucleotide sequence ID" value="NZ_JALAOH010000063.1"/>
</dbReference>
<reference evidence="1" key="1">
    <citation type="submission" date="2022-02" db="EMBL/GenBank/DDBJ databases">
        <title>Crop Bioprotection Bacillus Genome Sequencing.</title>
        <authorList>
            <person name="Dunlap C."/>
        </authorList>
    </citation>
    <scope>NUCLEOTIDE SEQUENCE</scope>
    <source>
        <strain evidence="1">98-1</strain>
    </source>
</reference>
<proteinExistence type="predicted"/>
<dbReference type="AlphaFoldDB" id="A0AAP3CLJ1"/>
<evidence type="ECO:0000313" key="1">
    <source>
        <dbReference type="EMBL" id="MCY8318491.1"/>
    </source>
</evidence>
<name>A0AAP3CLJ1_BACVA</name>
<accession>A0AAP3CLJ1</accession>
<comment type="caution">
    <text evidence="1">The sequence shown here is derived from an EMBL/GenBank/DDBJ whole genome shotgun (WGS) entry which is preliminary data.</text>
</comment>
<organism evidence="1 2">
    <name type="scientific">Bacillus vallismortis</name>
    <dbReference type="NCBI Taxonomy" id="72361"/>
    <lineage>
        <taxon>Bacteria</taxon>
        <taxon>Bacillati</taxon>
        <taxon>Bacillota</taxon>
        <taxon>Bacilli</taxon>
        <taxon>Bacillales</taxon>
        <taxon>Bacillaceae</taxon>
        <taxon>Bacillus</taxon>
    </lineage>
</organism>
<dbReference type="Proteomes" id="UP001067121">
    <property type="component" value="Unassembled WGS sequence"/>
</dbReference>